<evidence type="ECO:0000256" key="1">
    <source>
        <dbReference type="SAM" id="MobiDB-lite"/>
    </source>
</evidence>
<dbReference type="AlphaFoldDB" id="A0A2K3JMP9"/>
<reference evidence="2 3" key="1">
    <citation type="journal article" date="2014" name="Am. J. Bot.">
        <title>Genome assembly and annotation for red clover (Trifolium pratense; Fabaceae).</title>
        <authorList>
            <person name="Istvanek J."/>
            <person name="Jaros M."/>
            <person name="Krenek A."/>
            <person name="Repkova J."/>
        </authorList>
    </citation>
    <scope>NUCLEOTIDE SEQUENCE [LARGE SCALE GENOMIC DNA]</scope>
    <source>
        <strain evidence="3">cv. Tatra</strain>
        <tissue evidence="2">Young leaves</tissue>
    </source>
</reference>
<evidence type="ECO:0000313" key="2">
    <source>
        <dbReference type="EMBL" id="PNX55313.1"/>
    </source>
</evidence>
<accession>A0A2K3JMP9</accession>
<sequence length="97" mass="10499">MVTSKDPSSNFTRFAPVLLNSLNLATGTQDLTPIDAQNSKNQIATTPRVRSTTPHVVAQNNTTPRVIGHHAARDVVRGETDLQSRYYAARGCITPPA</sequence>
<dbReference type="Proteomes" id="UP000236291">
    <property type="component" value="Unassembled WGS sequence"/>
</dbReference>
<comment type="caution">
    <text evidence="2">The sequence shown here is derived from an EMBL/GenBank/DDBJ whole genome shotgun (WGS) entry which is preliminary data.</text>
</comment>
<proteinExistence type="predicted"/>
<name>A0A2K3JMP9_TRIPR</name>
<feature type="region of interest" description="Disordered" evidence="1">
    <location>
        <begin position="33"/>
        <end position="53"/>
    </location>
</feature>
<organism evidence="2 3">
    <name type="scientific">Trifolium pratense</name>
    <name type="common">Red clover</name>
    <dbReference type="NCBI Taxonomy" id="57577"/>
    <lineage>
        <taxon>Eukaryota</taxon>
        <taxon>Viridiplantae</taxon>
        <taxon>Streptophyta</taxon>
        <taxon>Embryophyta</taxon>
        <taxon>Tracheophyta</taxon>
        <taxon>Spermatophyta</taxon>
        <taxon>Magnoliopsida</taxon>
        <taxon>eudicotyledons</taxon>
        <taxon>Gunneridae</taxon>
        <taxon>Pentapetalae</taxon>
        <taxon>rosids</taxon>
        <taxon>fabids</taxon>
        <taxon>Fabales</taxon>
        <taxon>Fabaceae</taxon>
        <taxon>Papilionoideae</taxon>
        <taxon>50 kb inversion clade</taxon>
        <taxon>NPAAA clade</taxon>
        <taxon>Hologalegina</taxon>
        <taxon>IRL clade</taxon>
        <taxon>Trifolieae</taxon>
        <taxon>Trifolium</taxon>
    </lineage>
</organism>
<gene>
    <name evidence="2" type="ORF">L195_g048940</name>
</gene>
<reference evidence="2 3" key="2">
    <citation type="journal article" date="2017" name="Front. Plant Sci.">
        <title>Gene Classification and Mining of Molecular Markers Useful in Red Clover (Trifolium pratense) Breeding.</title>
        <authorList>
            <person name="Istvanek J."/>
            <person name="Dluhosova J."/>
            <person name="Dluhos P."/>
            <person name="Patkova L."/>
            <person name="Nedelnik J."/>
            <person name="Repkova J."/>
        </authorList>
    </citation>
    <scope>NUCLEOTIDE SEQUENCE [LARGE SCALE GENOMIC DNA]</scope>
    <source>
        <strain evidence="3">cv. Tatra</strain>
        <tissue evidence="2">Young leaves</tissue>
    </source>
</reference>
<dbReference type="EMBL" id="ASHM01071100">
    <property type="protein sequence ID" value="PNX55313.1"/>
    <property type="molecule type" value="Genomic_DNA"/>
</dbReference>
<protein>
    <submittedName>
        <fullName evidence="2">Uncharacterized protein</fullName>
    </submittedName>
</protein>
<evidence type="ECO:0000313" key="3">
    <source>
        <dbReference type="Proteomes" id="UP000236291"/>
    </source>
</evidence>